<proteinExistence type="inferred from homology"/>
<protein>
    <submittedName>
        <fullName evidence="9">Fe2+-dependent dioxygenase</fullName>
    </submittedName>
</protein>
<comment type="cofactor">
    <cofactor evidence="1 7">
        <name>L-ascorbate</name>
        <dbReference type="ChEBI" id="CHEBI:38290"/>
    </cofactor>
</comment>
<dbReference type="NCBIfam" id="NF003974">
    <property type="entry name" value="PRK05467.1-3"/>
    <property type="match status" value="1"/>
</dbReference>
<evidence type="ECO:0000256" key="2">
    <source>
        <dbReference type="ARBA" id="ARBA00022723"/>
    </source>
</evidence>
<dbReference type="InterPro" id="IPR041097">
    <property type="entry name" value="PKHD_C"/>
</dbReference>
<keyword evidence="3 7" id="KW-0847">Vitamin C</keyword>
<gene>
    <name evidence="9" type="ORF">O4H49_00610</name>
</gene>
<dbReference type="Gene3D" id="2.60.120.620">
    <property type="entry name" value="q2cbj1_9rhob like domain"/>
    <property type="match status" value="1"/>
</dbReference>
<keyword evidence="2 7" id="KW-0479">Metal-binding</keyword>
<dbReference type="EMBL" id="JAPWGY010000001">
    <property type="protein sequence ID" value="MCZ4279255.1"/>
    <property type="molecule type" value="Genomic_DNA"/>
</dbReference>
<keyword evidence="5 7" id="KW-0560">Oxidoreductase</keyword>
<dbReference type="InterPro" id="IPR044862">
    <property type="entry name" value="Pro_4_hyd_alph_FE2OG_OXY"/>
</dbReference>
<keyword evidence="10" id="KW-1185">Reference proteome</keyword>
<accession>A0ABT4LEA9</accession>
<dbReference type="PROSITE" id="PS51471">
    <property type="entry name" value="FE2OG_OXY"/>
    <property type="match status" value="1"/>
</dbReference>
<dbReference type="NCBIfam" id="NF003975">
    <property type="entry name" value="PRK05467.1-4"/>
    <property type="match status" value="1"/>
</dbReference>
<dbReference type="PANTHER" id="PTHR41536:SF1">
    <property type="entry name" value="PKHD-TYPE HYDROXYLASE YBIX"/>
    <property type="match status" value="1"/>
</dbReference>
<name>A0ABT4LEA9_9PROT</name>
<dbReference type="RefSeq" id="WP_269421467.1">
    <property type="nucleotide sequence ID" value="NZ_JAPWGY010000001.1"/>
</dbReference>
<dbReference type="InterPro" id="IPR005123">
    <property type="entry name" value="Oxoglu/Fe-dep_dioxygenase_dom"/>
</dbReference>
<evidence type="ECO:0000313" key="10">
    <source>
        <dbReference type="Proteomes" id="UP001069802"/>
    </source>
</evidence>
<evidence type="ECO:0000259" key="8">
    <source>
        <dbReference type="PROSITE" id="PS51471"/>
    </source>
</evidence>
<evidence type="ECO:0000256" key="7">
    <source>
        <dbReference type="HAMAP-Rule" id="MF_00657"/>
    </source>
</evidence>
<evidence type="ECO:0000256" key="1">
    <source>
        <dbReference type="ARBA" id="ARBA00001961"/>
    </source>
</evidence>
<evidence type="ECO:0000256" key="3">
    <source>
        <dbReference type="ARBA" id="ARBA00022896"/>
    </source>
</evidence>
<dbReference type="SMART" id="SM00702">
    <property type="entry name" value="P4Hc"/>
    <property type="match status" value="1"/>
</dbReference>
<keyword evidence="4 7" id="KW-0223">Dioxygenase</keyword>
<evidence type="ECO:0000313" key="9">
    <source>
        <dbReference type="EMBL" id="MCZ4279255.1"/>
    </source>
</evidence>
<organism evidence="9 10">
    <name type="scientific">Kiloniella laminariae</name>
    <dbReference type="NCBI Taxonomy" id="454162"/>
    <lineage>
        <taxon>Bacteria</taxon>
        <taxon>Pseudomonadati</taxon>
        <taxon>Pseudomonadota</taxon>
        <taxon>Alphaproteobacteria</taxon>
        <taxon>Rhodospirillales</taxon>
        <taxon>Kiloniellaceae</taxon>
        <taxon>Kiloniella</taxon>
    </lineage>
</organism>
<evidence type="ECO:0000256" key="4">
    <source>
        <dbReference type="ARBA" id="ARBA00022964"/>
    </source>
</evidence>
<feature type="binding site" evidence="7">
    <location>
        <position position="130"/>
    </location>
    <ligand>
        <name>Fe cation</name>
        <dbReference type="ChEBI" id="CHEBI:24875"/>
    </ligand>
</feature>
<keyword evidence="6 7" id="KW-0408">Iron</keyword>
<comment type="caution">
    <text evidence="9">The sequence shown here is derived from an EMBL/GenBank/DDBJ whole genome shotgun (WGS) entry which is preliminary data.</text>
</comment>
<dbReference type="HAMAP" id="MF_00657">
    <property type="entry name" value="Hydroxyl_YbiX"/>
    <property type="match status" value="1"/>
</dbReference>
<dbReference type="Proteomes" id="UP001069802">
    <property type="component" value="Unassembled WGS sequence"/>
</dbReference>
<dbReference type="InterPro" id="IPR023550">
    <property type="entry name" value="PKHD_hydroxylase"/>
</dbReference>
<dbReference type="Pfam" id="PF18331">
    <property type="entry name" value="PKHD_C"/>
    <property type="match status" value="1"/>
</dbReference>
<dbReference type="GO" id="GO:0051213">
    <property type="term" value="F:dioxygenase activity"/>
    <property type="evidence" value="ECO:0007669"/>
    <property type="project" value="UniProtKB-KW"/>
</dbReference>
<sequence>MPVSSCGSLYLWQKGGYPFNTLFLLDYYRGHHMILVIPDLLNKSDLGKIQSLLEQGTFKDGKLTAGWHARLVKNNQQLSSRDTVAQQAKAVLVRSLQQNAQFGLALQPRRMRPPLFSRYEAGMEYGFHVDDAIMGADRGLRTDVSFTVFLNDPDSYEGGELVMDSPMGEQKFKLPAGSAITYPSTTLHKVAPVTKGVRLVAVSWVQSLVRSAEQREILYDLDQVRRNLFDQEGKSRNFDLLSKNYANLLRLWSET</sequence>
<feature type="domain" description="Fe2OG dioxygenase" evidence="8">
    <location>
        <begin position="107"/>
        <end position="207"/>
    </location>
</feature>
<dbReference type="Gene3D" id="4.10.860.20">
    <property type="entry name" value="Rabenosyn, Rab binding domain"/>
    <property type="match status" value="1"/>
</dbReference>
<dbReference type="Pfam" id="PF13640">
    <property type="entry name" value="2OG-FeII_Oxy_3"/>
    <property type="match status" value="1"/>
</dbReference>
<evidence type="ECO:0000256" key="6">
    <source>
        <dbReference type="ARBA" id="ARBA00023004"/>
    </source>
</evidence>
<reference evidence="9" key="1">
    <citation type="submission" date="2022-12" db="EMBL/GenBank/DDBJ databases">
        <title>Bacterial isolates from different developmental stages of Nematostella vectensis.</title>
        <authorList>
            <person name="Fraune S."/>
        </authorList>
    </citation>
    <scope>NUCLEOTIDE SEQUENCE</scope>
    <source>
        <strain evidence="9">G21630-S1</strain>
    </source>
</reference>
<feature type="binding site" evidence="7">
    <location>
        <position position="128"/>
    </location>
    <ligand>
        <name>Fe cation</name>
        <dbReference type="ChEBI" id="CHEBI:24875"/>
    </ligand>
</feature>
<dbReference type="PANTHER" id="PTHR41536">
    <property type="entry name" value="PKHD-TYPE HYDROXYLASE YBIX"/>
    <property type="match status" value="1"/>
</dbReference>
<evidence type="ECO:0000256" key="5">
    <source>
        <dbReference type="ARBA" id="ARBA00023002"/>
    </source>
</evidence>
<feature type="binding site" evidence="7">
    <location>
        <position position="188"/>
    </location>
    <ligand>
        <name>Fe cation</name>
        <dbReference type="ChEBI" id="CHEBI:24875"/>
    </ligand>
</feature>
<feature type="binding site" evidence="7">
    <location>
        <position position="198"/>
    </location>
    <ligand>
        <name>2-oxoglutarate</name>
        <dbReference type="ChEBI" id="CHEBI:16810"/>
    </ligand>
</feature>
<comment type="cofactor">
    <cofactor evidence="7">
        <name>Fe(2+)</name>
        <dbReference type="ChEBI" id="CHEBI:29033"/>
    </cofactor>
    <text evidence="7">Binds 1 Fe(2+) ion per subunit.</text>
</comment>
<dbReference type="InterPro" id="IPR006620">
    <property type="entry name" value="Pro_4_hyd_alph"/>
</dbReference>